<comment type="caution">
    <text evidence="12">Lacks conserved residue(s) required for the propagation of feature annotation.</text>
</comment>
<dbReference type="GO" id="GO:0003700">
    <property type="term" value="F:DNA-binding transcription factor activity"/>
    <property type="evidence" value="ECO:0007669"/>
    <property type="project" value="UniProtKB-UniRule"/>
</dbReference>
<organism evidence="16 17">
    <name type="scientific">Human papillomavirus 111</name>
    <dbReference type="NCBI Taxonomy" id="518630"/>
    <lineage>
        <taxon>Viruses</taxon>
        <taxon>Monodnaviria</taxon>
        <taxon>Shotokuvirae</taxon>
        <taxon>Cossaviricota</taxon>
        <taxon>Papovaviricetes</taxon>
        <taxon>Zurhausenvirales</taxon>
        <taxon>Papillomaviridae</taxon>
        <taxon>Firstpapillomavirinae</taxon>
        <taxon>Betapapillomavirus</taxon>
        <taxon>Betapapillomavirus 2</taxon>
    </lineage>
</organism>
<comment type="subcellular location">
    <subcellularLocation>
        <location evidence="1 12">Host nucleus</location>
    </subcellularLocation>
</comment>
<feature type="compositionally biased region" description="Basic residues" evidence="13">
    <location>
        <begin position="258"/>
        <end position="275"/>
    </location>
</feature>
<evidence type="ECO:0000256" key="8">
    <source>
        <dbReference type="ARBA" id="ARBA00023015"/>
    </source>
</evidence>
<feature type="compositionally biased region" description="Basic residues" evidence="13">
    <location>
        <begin position="316"/>
        <end position="330"/>
    </location>
</feature>
<keyword evidence="9 12" id="KW-0238">DNA-binding</keyword>
<name>B5SWV5_9PAPI</name>
<keyword evidence="4 12" id="KW-0244">Early protein</keyword>
<gene>
    <name evidence="12 16" type="primary">E2</name>
</gene>
<dbReference type="InterPro" id="IPR033668">
    <property type="entry name" value="Reg_prot_E2"/>
</dbReference>
<dbReference type="InterPro" id="IPR036050">
    <property type="entry name" value="Regulatory_protein_E2_N"/>
</dbReference>
<evidence type="ECO:0000256" key="3">
    <source>
        <dbReference type="ARBA" id="ARBA00022491"/>
    </source>
</evidence>
<dbReference type="GO" id="GO:0003677">
    <property type="term" value="F:DNA binding"/>
    <property type="evidence" value="ECO:0007669"/>
    <property type="project" value="UniProtKB-UniRule"/>
</dbReference>
<keyword evidence="5 12" id="KW-0597">Phosphoprotein</keyword>
<evidence type="ECO:0000256" key="13">
    <source>
        <dbReference type="SAM" id="MobiDB-lite"/>
    </source>
</evidence>
<dbReference type="GO" id="GO:0006351">
    <property type="term" value="P:DNA-templated transcription"/>
    <property type="evidence" value="ECO:0007669"/>
    <property type="project" value="UniProtKB-UniRule"/>
</dbReference>
<dbReference type="InterPro" id="IPR001866">
    <property type="entry name" value="PPV_E2_N"/>
</dbReference>
<evidence type="ECO:0000313" key="17">
    <source>
        <dbReference type="Proteomes" id="UP000118497"/>
    </source>
</evidence>
<keyword evidence="7 12" id="KW-0235">DNA replication</keyword>
<dbReference type="GO" id="GO:0006260">
    <property type="term" value="P:DNA replication"/>
    <property type="evidence" value="ECO:0007669"/>
    <property type="project" value="UniProtKB-KW"/>
</dbReference>
<evidence type="ECO:0000256" key="4">
    <source>
        <dbReference type="ARBA" id="ARBA00022518"/>
    </source>
</evidence>
<feature type="region of interest" description="DNA-binding domain" evidence="12">
    <location>
        <begin position="366"/>
        <end position="450"/>
    </location>
</feature>
<comment type="function">
    <text evidence="12">Plays a role in the initiation of viral DNA replication. A dimer of E2 interacts with a dimer of E1 in order to improve specificity of E1 DNA binding activity. Once the complex recognizes and binds DNA at specific sites, the E2 dimer is removed from DNA. E2 also regulates viral transcription through binding to the E2RE response element (5'-ACCNNNNNNGGT-3') present in multiple copies in the regulatory regions of the viral genome. Activates or represses transcription depending on E2RE's position with regards to proximal promoter elements including the TATA-box. Repression occurs by sterically hindering the assembly of the transcription initiation complex.</text>
</comment>
<proteinExistence type="inferred from homology"/>
<dbReference type="Gene3D" id="3.30.70.330">
    <property type="match status" value="1"/>
</dbReference>
<dbReference type="InterPro" id="IPR042504">
    <property type="entry name" value="Regulatory_protein_E2_N_2"/>
</dbReference>
<dbReference type="Pfam" id="PF00511">
    <property type="entry name" value="PPV_E2_C"/>
    <property type="match status" value="1"/>
</dbReference>
<feature type="compositionally biased region" description="Polar residues" evidence="13">
    <location>
        <begin position="213"/>
        <end position="222"/>
    </location>
</feature>
<feature type="compositionally biased region" description="Low complexity" evidence="13">
    <location>
        <begin position="288"/>
        <end position="301"/>
    </location>
</feature>
<dbReference type="GO" id="GO:0042025">
    <property type="term" value="C:host cell nucleus"/>
    <property type="evidence" value="ECO:0007669"/>
    <property type="project" value="UniProtKB-SubCell"/>
</dbReference>
<comment type="PTM">
    <text evidence="12">Phosphorylated.</text>
</comment>
<dbReference type="Gene3D" id="1.10.287.30">
    <property type="entry name" value="E2 (early) protein, N terminal domain, subdomain 1"/>
    <property type="match status" value="1"/>
</dbReference>
<keyword evidence="8 12" id="KW-0805">Transcription regulation</keyword>
<protein>
    <recommendedName>
        <fullName evidence="12">Regulatory protein E2</fullName>
    </recommendedName>
</protein>
<evidence type="ECO:0000256" key="9">
    <source>
        <dbReference type="ARBA" id="ARBA00023125"/>
    </source>
</evidence>
<dbReference type="InterPro" id="IPR012677">
    <property type="entry name" value="Nucleotide-bd_a/b_plait_sf"/>
</dbReference>
<dbReference type="Pfam" id="PF00508">
    <property type="entry name" value="PPV_E2_N"/>
    <property type="match status" value="1"/>
</dbReference>
<evidence type="ECO:0000256" key="2">
    <source>
        <dbReference type="ARBA" id="ARBA00007794"/>
    </source>
</evidence>
<reference evidence="16 17" key="1">
    <citation type="journal article" date="2008" name="J. Gen. Virol.">
        <title>Four novel human betapapillomaviruses of species 2 preferentially found in actinic keratosis.</title>
        <authorList>
            <person name="Vasiljevic N."/>
            <person name="Hazard K."/>
            <person name="Dillner J."/>
            <person name="Forslund O."/>
        </authorList>
    </citation>
    <scope>NUCLEOTIDE SEQUENCE [LARGE SCALE GENOMIC DNA]</scope>
</reference>
<accession>B5SWV5</accession>
<dbReference type="GO" id="GO:0000166">
    <property type="term" value="F:nucleotide binding"/>
    <property type="evidence" value="ECO:0007669"/>
    <property type="project" value="UniProtKB-UniRule"/>
</dbReference>
<keyword evidence="3 12" id="KW-0678">Repressor</keyword>
<evidence type="ECO:0000256" key="12">
    <source>
        <dbReference type="HAMAP-Rule" id="MF_04001"/>
    </source>
</evidence>
<dbReference type="InterPro" id="IPR042503">
    <property type="entry name" value="Regulatory_protein_E2_N_1"/>
</dbReference>
<dbReference type="Proteomes" id="UP000118497">
    <property type="component" value="Segment"/>
</dbReference>
<feature type="domain" description="Papillomavirus E2 C-terminal" evidence="15">
    <location>
        <begin position="368"/>
        <end position="445"/>
    </location>
</feature>
<evidence type="ECO:0000256" key="6">
    <source>
        <dbReference type="ARBA" id="ARBA00022562"/>
    </source>
</evidence>
<feature type="domain" description="Papillomavirus E2 N-terminal" evidence="14">
    <location>
        <begin position="1"/>
        <end position="198"/>
    </location>
</feature>
<evidence type="ECO:0000256" key="5">
    <source>
        <dbReference type="ARBA" id="ARBA00022553"/>
    </source>
</evidence>
<evidence type="ECO:0000256" key="11">
    <source>
        <dbReference type="ARBA" id="ARBA00023163"/>
    </source>
</evidence>
<keyword evidence="10 12" id="KW-0010">Activator</keyword>
<dbReference type="GO" id="GO:0039693">
    <property type="term" value="P:viral DNA genome replication"/>
    <property type="evidence" value="ECO:0007669"/>
    <property type="project" value="UniProtKB-UniRule"/>
</dbReference>
<evidence type="ECO:0000256" key="7">
    <source>
        <dbReference type="ARBA" id="ARBA00022705"/>
    </source>
</evidence>
<keyword evidence="6 12" id="KW-1048">Host nucleus</keyword>
<dbReference type="InterPro" id="IPR035975">
    <property type="entry name" value="E2/EBNA1_C_sf"/>
</dbReference>
<dbReference type="GO" id="GO:0006275">
    <property type="term" value="P:regulation of DNA replication"/>
    <property type="evidence" value="ECO:0007669"/>
    <property type="project" value="UniProtKB-UniRule"/>
</dbReference>
<evidence type="ECO:0000256" key="1">
    <source>
        <dbReference type="ARBA" id="ARBA00004147"/>
    </source>
</evidence>
<keyword evidence="11 12" id="KW-0804">Transcription</keyword>
<dbReference type="InterPro" id="IPR000427">
    <property type="entry name" value="Papillomavirus_E2_C"/>
</dbReference>
<dbReference type="SUPFAM" id="SSF51332">
    <property type="entry name" value="E2 regulatory, transactivation domain"/>
    <property type="match status" value="1"/>
</dbReference>
<dbReference type="EMBL" id="EU410349">
    <property type="protein sequence ID" value="ACC78274.1"/>
    <property type="molecule type" value="Genomic_DNA"/>
</dbReference>
<evidence type="ECO:0000259" key="15">
    <source>
        <dbReference type="Pfam" id="PF00511"/>
    </source>
</evidence>
<sequence length="450" mass="50662">METLSERFNALQETLMGLYESGREDLQSQIEHWQALRQEQVLLYFARKNGVMRIGYRPVPPLATSESKAKDAIGMVILLQSLQKSKYGQEPWTLVQTSLETVRSPPANCFKKGPYNIEVIFDGDPENLMSYTVWKDIYYQTVTDSWEKVEGQVDYFGAFYFEGALKTYYIDFESDAARYSTTGKWEVHVNKNVMFAPVTSFSPPPGDGASGEASGNTSSRPQSPARVPSTLSSQRPLTRTSRRYRRKASSPTTTRQERQRKRQKAITRKSRSRSRGRTETHRGGRGGRASSADSDSSTNGQRGRGGGKGPTTRSQSRSRSRSRSQSHTRRATSSTGVSPADVGSGVRSVGPEHHGRLARLLAEAKDPPVVILRGDANVLKCYRFRARKKHQGLVKYYSTTWSWVGGDCCDRVGRSRMLLAFDTYKHREQFITTMKLPPKVDWSFGHLDDL</sequence>
<dbReference type="Gene3D" id="2.170.200.10">
    <property type="entry name" value="Papillomavirus E2 early protein domain"/>
    <property type="match status" value="1"/>
</dbReference>
<feature type="region of interest" description="Disordered" evidence="13">
    <location>
        <begin position="200"/>
        <end position="351"/>
    </location>
</feature>
<evidence type="ECO:0000313" key="16">
    <source>
        <dbReference type="EMBL" id="ACC78274.1"/>
    </source>
</evidence>
<comment type="similarity">
    <text evidence="12">Belongs to the papillomaviridae E2 protein family.</text>
</comment>
<comment type="similarity">
    <text evidence="2">Belongs to the papillomaviridae E8^E2C protein family.</text>
</comment>
<evidence type="ECO:0000259" key="14">
    <source>
        <dbReference type="Pfam" id="PF00508"/>
    </source>
</evidence>
<comment type="subunit">
    <text evidence="12">Binds DNA as homodimer. Interacts with protein E1; this interaction greatly increases E1 DNA-binding activity. Interacts with protein L1; this interaction enhances E2-dependent replication and transcription activation. Interacts with protein L2; this interaction inhibits E2 transcriptional activity but not DNA replication function E2. Interacts with protein E7; this interaction inhibits E7 oncogenic activity. Interacts with host TAF1; this interaction modulates E2-dependent transcriptional regulation. Interacts with host BRD4; this interaction mediates E2 transcriptional activation function. Additionally, the interaction with host BRD4 on mitotic chromosomes mediates tethering of the viral genome. Interacts with host TOPBP1; this interaction is required for optimal viral DNA replication.</text>
</comment>
<evidence type="ECO:0000256" key="10">
    <source>
        <dbReference type="ARBA" id="ARBA00023159"/>
    </source>
</evidence>
<dbReference type="HAMAP" id="MF_04001">
    <property type="entry name" value="PPV_E2"/>
    <property type="match status" value="1"/>
</dbReference>
<dbReference type="SUPFAM" id="SSF54957">
    <property type="entry name" value="Viral DNA-binding domain"/>
    <property type="match status" value="1"/>
</dbReference>